<feature type="region of interest" description="Disordered" evidence="1">
    <location>
        <begin position="1"/>
        <end position="29"/>
    </location>
</feature>
<gene>
    <name evidence="2" type="ORF">NBRC116598_00670</name>
</gene>
<name>A0ABQ0AFI8_9RHOB</name>
<dbReference type="Pfam" id="PF20135">
    <property type="entry name" value="DUF6525"/>
    <property type="match status" value="1"/>
</dbReference>
<dbReference type="EMBL" id="BAABWU010000001">
    <property type="protein sequence ID" value="GAA6194623.1"/>
    <property type="molecule type" value="Genomic_DNA"/>
</dbReference>
<feature type="region of interest" description="Disordered" evidence="1">
    <location>
        <begin position="81"/>
        <end position="101"/>
    </location>
</feature>
<accession>A0ABQ0AFI8</accession>
<protein>
    <submittedName>
        <fullName evidence="2">DUF6525 family protein</fullName>
    </submittedName>
</protein>
<organism evidence="2 3">
    <name type="scientific">Pseudophaeobacter arcticus</name>
    <dbReference type="NCBI Taxonomy" id="385492"/>
    <lineage>
        <taxon>Bacteria</taxon>
        <taxon>Pseudomonadati</taxon>
        <taxon>Pseudomonadota</taxon>
        <taxon>Alphaproteobacteria</taxon>
        <taxon>Rhodobacterales</taxon>
        <taxon>Paracoccaceae</taxon>
        <taxon>Pseudophaeobacter</taxon>
    </lineage>
</organism>
<comment type="caution">
    <text evidence="2">The sequence shown here is derived from an EMBL/GenBank/DDBJ whole genome shotgun (WGS) entry which is preliminary data.</text>
</comment>
<evidence type="ECO:0000313" key="3">
    <source>
        <dbReference type="Proteomes" id="UP001441944"/>
    </source>
</evidence>
<reference evidence="2 3" key="1">
    <citation type="submission" date="2024-04" db="EMBL/GenBank/DDBJ databases">
        <title>Draft genome sequence of Pseudophaeobacter arcticus NBRC 116598.</title>
        <authorList>
            <person name="Miyakawa T."/>
            <person name="Kusuya Y."/>
            <person name="Miura T."/>
        </authorList>
    </citation>
    <scope>NUCLEOTIDE SEQUENCE [LARGE SCALE GENOMIC DNA]</scope>
    <source>
        <strain evidence="2 3">SU-CL00105</strain>
    </source>
</reference>
<dbReference type="InterPro" id="IPR045386">
    <property type="entry name" value="DUF6525"/>
</dbReference>
<dbReference type="Proteomes" id="UP001441944">
    <property type="component" value="Unassembled WGS sequence"/>
</dbReference>
<keyword evidence="3" id="KW-1185">Reference proteome</keyword>
<evidence type="ECO:0000256" key="1">
    <source>
        <dbReference type="SAM" id="MobiDB-lite"/>
    </source>
</evidence>
<evidence type="ECO:0000313" key="2">
    <source>
        <dbReference type="EMBL" id="GAA6194623.1"/>
    </source>
</evidence>
<sequence>MQPHPLRHMAKRNLGETRVKRRRRREDPMQVYDQLPRDLRLWMQSAKLPWSPASCRRVWLKTKARGDSLEQALASLDRAEAATLARSEKPRQGQALPNRRS</sequence>
<proteinExistence type="predicted"/>
<feature type="compositionally biased region" description="Basic residues" evidence="1">
    <location>
        <begin position="1"/>
        <end position="11"/>
    </location>
</feature>